<feature type="active site" description="Proton donor/acceptor" evidence="2">
    <location>
        <position position="232"/>
    </location>
</feature>
<dbReference type="InterPro" id="IPR051262">
    <property type="entry name" value="SMP-30/CGR1_Lactonase"/>
</dbReference>
<reference evidence="6" key="1">
    <citation type="submission" date="2020-12" db="EMBL/GenBank/DDBJ databases">
        <title>Sedimentitalea sp. nov., isolated from sand in Incheon.</title>
        <authorList>
            <person name="Kim W."/>
        </authorList>
    </citation>
    <scope>NUCLEOTIDE SEQUENCE</scope>
    <source>
        <strain evidence="6">CAU 1593</strain>
    </source>
</reference>
<feature type="compositionally biased region" description="Polar residues" evidence="4">
    <location>
        <begin position="306"/>
        <end position="321"/>
    </location>
</feature>
<gene>
    <name evidence="6" type="ORF">JF290_18070</name>
</gene>
<name>A0A8J7LT11_9RHOB</name>
<evidence type="ECO:0000313" key="6">
    <source>
        <dbReference type="EMBL" id="MBJ6373438.1"/>
    </source>
</evidence>
<dbReference type="Pfam" id="PF08450">
    <property type="entry name" value="SGL"/>
    <property type="match status" value="1"/>
</dbReference>
<evidence type="ECO:0000256" key="3">
    <source>
        <dbReference type="PIRSR" id="PIRSR605511-2"/>
    </source>
</evidence>
<dbReference type="InterPro" id="IPR005511">
    <property type="entry name" value="SMP-30"/>
</dbReference>
<keyword evidence="3" id="KW-0479">Metal-binding</keyword>
<feature type="binding site" evidence="3">
    <location>
        <position position="179"/>
    </location>
    <ligand>
        <name>a divalent metal cation</name>
        <dbReference type="ChEBI" id="CHEBI:60240"/>
    </ligand>
</feature>
<feature type="binding site" evidence="3">
    <location>
        <position position="232"/>
    </location>
    <ligand>
        <name>a divalent metal cation</name>
        <dbReference type="ChEBI" id="CHEBI:60240"/>
    </ligand>
</feature>
<dbReference type="EMBL" id="JAELVR010000013">
    <property type="protein sequence ID" value="MBJ6373438.1"/>
    <property type="molecule type" value="Genomic_DNA"/>
</dbReference>
<dbReference type="GO" id="GO:0016787">
    <property type="term" value="F:hydrolase activity"/>
    <property type="evidence" value="ECO:0007669"/>
    <property type="project" value="UniProtKB-KW"/>
</dbReference>
<protein>
    <submittedName>
        <fullName evidence="6">SMP-30/gluconolactonase/LRE family protein</fullName>
    </submittedName>
</protein>
<dbReference type="InterPro" id="IPR011042">
    <property type="entry name" value="6-blade_b-propeller_TolB-like"/>
</dbReference>
<feature type="binding site" evidence="3">
    <location>
        <position position="122"/>
    </location>
    <ligand>
        <name>substrate</name>
    </ligand>
</feature>
<evidence type="ECO:0000259" key="5">
    <source>
        <dbReference type="Pfam" id="PF08450"/>
    </source>
</evidence>
<feature type="binding site" evidence="3">
    <location>
        <position position="146"/>
    </location>
    <ligand>
        <name>substrate</name>
    </ligand>
</feature>
<evidence type="ECO:0000256" key="4">
    <source>
        <dbReference type="SAM" id="MobiDB-lite"/>
    </source>
</evidence>
<feature type="binding site" evidence="3">
    <location>
        <position position="36"/>
    </location>
    <ligand>
        <name>a divalent metal cation</name>
        <dbReference type="ChEBI" id="CHEBI:60240"/>
    </ligand>
</feature>
<organism evidence="6 7">
    <name type="scientific">Sedimentitalea arenosa</name>
    <dbReference type="NCBI Taxonomy" id="2798803"/>
    <lineage>
        <taxon>Bacteria</taxon>
        <taxon>Pseudomonadati</taxon>
        <taxon>Pseudomonadota</taxon>
        <taxon>Alphaproteobacteria</taxon>
        <taxon>Rhodobacterales</taxon>
        <taxon>Paracoccaceae</taxon>
        <taxon>Sedimentitalea</taxon>
    </lineage>
</organism>
<keyword evidence="1" id="KW-0378">Hydrolase</keyword>
<dbReference type="InterPro" id="IPR013658">
    <property type="entry name" value="SGL"/>
</dbReference>
<accession>A0A8J7LT11</accession>
<feature type="region of interest" description="Disordered" evidence="4">
    <location>
        <begin position="304"/>
        <end position="328"/>
    </location>
</feature>
<dbReference type="AlphaFoldDB" id="A0A8J7LT11"/>
<dbReference type="PANTHER" id="PTHR47572:SF4">
    <property type="entry name" value="LACTONASE DRP35"/>
    <property type="match status" value="1"/>
</dbReference>
<dbReference type="GO" id="GO:0046872">
    <property type="term" value="F:metal ion binding"/>
    <property type="evidence" value="ECO:0007669"/>
    <property type="project" value="UniProtKB-KW"/>
</dbReference>
<sequence length="328" mass="35561">MITLPPHLEIHDDRFAALVHPMAHLERIADGFTWTEGPVWFGDQNCLLFSDIPSQRIMRWSETEGVSIYRAGSDFNNGNTRDRQGRLVGCRHGKRDVVRTEIDGTLTVLADAFQGKRLNSPNDVVVSSDGAVWFTDPTYGIISSFEGHRSTPEQATRNVYRLSPQGDLAAVITDFAQPNGLCFSPDETALYVAESGSSHDASVLSVIRRFTVLGDQVQDAGIFSEIDAGLPDGIRCDVAGNLWSSAADGVHCFAPDGTLLGKILVPQVVSNLCFGGRDGHRLFITATTSVYRVFVDIKGAEPWTHGTRQSGRTGSTPTNGVGASRPGR</sequence>
<dbReference type="PANTHER" id="PTHR47572">
    <property type="entry name" value="LIPOPROTEIN-RELATED"/>
    <property type="match status" value="1"/>
</dbReference>
<dbReference type="RefSeq" id="WP_199026309.1">
    <property type="nucleotide sequence ID" value="NZ_JAELVR010000013.1"/>
</dbReference>
<keyword evidence="3" id="KW-0862">Zinc</keyword>
<comment type="cofactor">
    <cofactor evidence="3">
        <name>Zn(2+)</name>
        <dbReference type="ChEBI" id="CHEBI:29105"/>
    </cofactor>
    <text evidence="3">Binds 1 divalent metal cation per subunit.</text>
</comment>
<proteinExistence type="predicted"/>
<dbReference type="SUPFAM" id="SSF63829">
    <property type="entry name" value="Calcium-dependent phosphotriesterase"/>
    <property type="match status" value="1"/>
</dbReference>
<evidence type="ECO:0000256" key="1">
    <source>
        <dbReference type="ARBA" id="ARBA00022801"/>
    </source>
</evidence>
<feature type="domain" description="SMP-30/Gluconolactonase/LRE-like region" evidence="5">
    <location>
        <begin position="34"/>
        <end position="287"/>
    </location>
</feature>
<evidence type="ECO:0000256" key="2">
    <source>
        <dbReference type="PIRSR" id="PIRSR605511-1"/>
    </source>
</evidence>
<keyword evidence="7" id="KW-1185">Reference proteome</keyword>
<dbReference type="PRINTS" id="PR01790">
    <property type="entry name" value="SMP30FAMILY"/>
</dbReference>
<evidence type="ECO:0000313" key="7">
    <source>
        <dbReference type="Proteomes" id="UP000619079"/>
    </source>
</evidence>
<comment type="caution">
    <text evidence="6">The sequence shown here is derived from an EMBL/GenBank/DDBJ whole genome shotgun (WGS) entry which is preliminary data.</text>
</comment>
<dbReference type="Proteomes" id="UP000619079">
    <property type="component" value="Unassembled WGS sequence"/>
</dbReference>
<dbReference type="Gene3D" id="2.120.10.30">
    <property type="entry name" value="TolB, C-terminal domain"/>
    <property type="match status" value="1"/>
</dbReference>